<dbReference type="SUPFAM" id="SSF63380">
    <property type="entry name" value="Riboflavin synthase domain-like"/>
    <property type="match status" value="2"/>
</dbReference>
<dbReference type="EC" id="2.5.1.9" evidence="2"/>
<evidence type="ECO:0000256" key="2">
    <source>
        <dbReference type="NCBIfam" id="TIGR00187"/>
    </source>
</evidence>
<feature type="repeat" description="Lumazine-binding" evidence="3">
    <location>
        <begin position="1"/>
        <end position="97"/>
    </location>
</feature>
<dbReference type="GO" id="GO:0004746">
    <property type="term" value="F:riboflavin synthase activity"/>
    <property type="evidence" value="ECO:0007669"/>
    <property type="project" value="UniProtKB-EC"/>
</dbReference>
<dbReference type="PROSITE" id="PS51177">
    <property type="entry name" value="LUMAZINE_BIND"/>
    <property type="match status" value="2"/>
</dbReference>
<dbReference type="Pfam" id="PF00677">
    <property type="entry name" value="Lum_binding"/>
    <property type="match status" value="2"/>
</dbReference>
<dbReference type="RefSeq" id="WP_020370934.1">
    <property type="nucleotide sequence ID" value="NZ_APJW01000001.1"/>
</dbReference>
<proteinExistence type="predicted"/>
<organism evidence="5 6">
    <name type="scientific">Chlamydia ibidis 10-1398/6</name>
    <dbReference type="NCBI Taxonomy" id="1046581"/>
    <lineage>
        <taxon>Bacteria</taxon>
        <taxon>Pseudomonadati</taxon>
        <taxon>Chlamydiota</taxon>
        <taxon>Chlamydiia</taxon>
        <taxon>Chlamydiales</taxon>
        <taxon>Chlamydiaceae</taxon>
        <taxon>Chlamydia/Chlamydophila group</taxon>
        <taxon>Chlamydia</taxon>
    </lineage>
</organism>
<feature type="domain" description="Lumazine-binding" evidence="4">
    <location>
        <begin position="98"/>
        <end position="190"/>
    </location>
</feature>
<name>A0ABN0MZQ4_9CHLA</name>
<keyword evidence="6" id="KW-1185">Reference proteome</keyword>
<dbReference type="NCBIfam" id="TIGR00187">
    <property type="entry name" value="ribE"/>
    <property type="match status" value="1"/>
</dbReference>
<dbReference type="Gene3D" id="2.40.30.20">
    <property type="match status" value="2"/>
</dbReference>
<dbReference type="PANTHER" id="PTHR21098">
    <property type="entry name" value="RIBOFLAVIN SYNTHASE ALPHA CHAIN"/>
    <property type="match status" value="1"/>
</dbReference>
<evidence type="ECO:0000256" key="1">
    <source>
        <dbReference type="ARBA" id="ARBA00022737"/>
    </source>
</evidence>
<keyword evidence="1" id="KW-0677">Repeat</keyword>
<dbReference type="EMBL" id="APJW01000001">
    <property type="protein sequence ID" value="EQM62871.1"/>
    <property type="molecule type" value="Genomic_DNA"/>
</dbReference>
<comment type="caution">
    <text evidence="5">The sequence shown here is derived from an EMBL/GenBank/DDBJ whole genome shotgun (WGS) entry which is preliminary data.</text>
</comment>
<keyword evidence="5" id="KW-0808">Transferase</keyword>
<feature type="domain" description="Lumazine-binding" evidence="4">
    <location>
        <begin position="1"/>
        <end position="97"/>
    </location>
</feature>
<dbReference type="InterPro" id="IPR026017">
    <property type="entry name" value="Lumazine-bd_dom"/>
</dbReference>
<evidence type="ECO:0000259" key="4">
    <source>
        <dbReference type="PROSITE" id="PS51177"/>
    </source>
</evidence>
<accession>A0ABN0MZQ4</accession>
<evidence type="ECO:0000313" key="5">
    <source>
        <dbReference type="EMBL" id="EQM62871.1"/>
    </source>
</evidence>
<dbReference type="CDD" id="cd00402">
    <property type="entry name" value="Riboflavin_synthase_like"/>
    <property type="match status" value="1"/>
</dbReference>
<feature type="repeat" description="Lumazine-binding" evidence="3">
    <location>
        <begin position="98"/>
        <end position="190"/>
    </location>
</feature>
<dbReference type="InterPro" id="IPR001783">
    <property type="entry name" value="Lumazine-bd"/>
</dbReference>
<reference evidence="5 6" key="1">
    <citation type="submission" date="2013-07" db="EMBL/GenBank/DDBJ databases">
        <title>Isolation of a new Chlamydia species from the feral Sacred Ibis (Threskiornis aethiopicus): Chlamydia ibidis.</title>
        <authorList>
            <person name="Vorimore F."/>
            <person name="Hsia R.-C."/>
            <person name="Huot-Creasy H."/>
            <person name="Bastian S."/>
            <person name="Deruyter L."/>
            <person name="Passet A."/>
            <person name="Sachse K."/>
            <person name="Bavoil P."/>
            <person name="Myers G."/>
            <person name="Laroucau K."/>
        </authorList>
    </citation>
    <scope>NUCLEOTIDE SEQUENCE [LARGE SCALE GENOMIC DNA]</scope>
    <source>
        <strain evidence="5 6">10-1398/6</strain>
    </source>
</reference>
<evidence type="ECO:0000313" key="6">
    <source>
        <dbReference type="Proteomes" id="UP000016064"/>
    </source>
</evidence>
<dbReference type="PIRSF" id="PIRSF000498">
    <property type="entry name" value="Riboflavin_syn_A"/>
    <property type="match status" value="1"/>
</dbReference>
<dbReference type="InterPro" id="IPR023366">
    <property type="entry name" value="ATP_synth_asu-like_sf"/>
</dbReference>
<dbReference type="InterPro" id="IPR017938">
    <property type="entry name" value="Riboflavin_synthase-like_b-brl"/>
</dbReference>
<dbReference type="PANTHER" id="PTHR21098:SF0">
    <property type="entry name" value="RIBOFLAVIN SYNTHASE"/>
    <property type="match status" value="1"/>
</dbReference>
<protein>
    <recommendedName>
        <fullName evidence="2">Riboflavin synthase</fullName>
        <ecNumber evidence="2">2.5.1.9</ecNumber>
    </recommendedName>
</protein>
<sequence>MFTGIVQELGLITSLEVTPAGRAISVRVSADCWRGLELGASVAIDGVCLTVVKVYEEKLFFDVIPETLSCTTISNYTIGDHVNVERSLKFGNEIGGHILSGHVCGVGEIVRIEQNRYYFQVPEKLSYYLFEKGFIAVDGISLTIVSVSGKEFSVGLIPETLHRTTLGCKRVGDLVNIEPDMATKSQVDTLRRLYSQ</sequence>
<evidence type="ECO:0000256" key="3">
    <source>
        <dbReference type="PROSITE-ProRule" id="PRU00524"/>
    </source>
</evidence>
<dbReference type="NCBIfam" id="NF009566">
    <property type="entry name" value="PRK13020.1"/>
    <property type="match status" value="1"/>
</dbReference>
<dbReference type="Proteomes" id="UP000016064">
    <property type="component" value="Unassembled WGS sequence"/>
</dbReference>
<gene>
    <name evidence="5" type="primary">ribE</name>
    <name evidence="5" type="ORF">H359_0293</name>
</gene>
<dbReference type="NCBIfam" id="NF006767">
    <property type="entry name" value="PRK09289.1"/>
    <property type="match status" value="1"/>
</dbReference>